<accession>A0AAV7T1X1</accession>
<evidence type="ECO:0000256" key="1">
    <source>
        <dbReference type="SAM" id="MobiDB-lite"/>
    </source>
</evidence>
<feature type="compositionally biased region" description="Acidic residues" evidence="1">
    <location>
        <begin position="108"/>
        <end position="120"/>
    </location>
</feature>
<protein>
    <submittedName>
        <fullName evidence="2">Uncharacterized protein</fullName>
    </submittedName>
</protein>
<comment type="caution">
    <text evidence="2">The sequence shown here is derived from an EMBL/GenBank/DDBJ whole genome shotgun (WGS) entry which is preliminary data.</text>
</comment>
<feature type="region of interest" description="Disordered" evidence="1">
    <location>
        <begin position="91"/>
        <end position="120"/>
    </location>
</feature>
<sequence length="120" mass="13687">MDSTPLDCLLAHVKKPKGPTMAYKLLQLALVLARHREAITWMGQRVPTVELWHRVVQEWALAEEVHMIQSRHDDKLQEHLQAWRDICVAFHNPDTGRKPTDSKGPNTNEDEDANTGGDDD</sequence>
<evidence type="ECO:0000313" key="3">
    <source>
        <dbReference type="Proteomes" id="UP001066276"/>
    </source>
</evidence>
<keyword evidence="3" id="KW-1185">Reference proteome</keyword>
<proteinExistence type="predicted"/>
<name>A0AAV7T1X1_PLEWA</name>
<evidence type="ECO:0000313" key="2">
    <source>
        <dbReference type="EMBL" id="KAJ1170326.1"/>
    </source>
</evidence>
<dbReference type="EMBL" id="JANPWB010000007">
    <property type="protein sequence ID" value="KAJ1170326.1"/>
    <property type="molecule type" value="Genomic_DNA"/>
</dbReference>
<gene>
    <name evidence="2" type="ORF">NDU88_002204</name>
</gene>
<reference evidence="2" key="1">
    <citation type="journal article" date="2022" name="bioRxiv">
        <title>Sequencing and chromosome-scale assembly of the giantPleurodeles waltlgenome.</title>
        <authorList>
            <person name="Brown T."/>
            <person name="Elewa A."/>
            <person name="Iarovenko S."/>
            <person name="Subramanian E."/>
            <person name="Araus A.J."/>
            <person name="Petzold A."/>
            <person name="Susuki M."/>
            <person name="Suzuki K.-i.T."/>
            <person name="Hayashi T."/>
            <person name="Toyoda A."/>
            <person name="Oliveira C."/>
            <person name="Osipova E."/>
            <person name="Leigh N.D."/>
            <person name="Simon A."/>
            <person name="Yun M.H."/>
        </authorList>
    </citation>
    <scope>NUCLEOTIDE SEQUENCE</scope>
    <source>
        <strain evidence="2">20211129_DDA</strain>
        <tissue evidence="2">Liver</tissue>
    </source>
</reference>
<dbReference type="AlphaFoldDB" id="A0AAV7T1X1"/>
<dbReference type="Proteomes" id="UP001066276">
    <property type="component" value="Chromosome 4_1"/>
</dbReference>
<organism evidence="2 3">
    <name type="scientific">Pleurodeles waltl</name>
    <name type="common">Iberian ribbed newt</name>
    <dbReference type="NCBI Taxonomy" id="8319"/>
    <lineage>
        <taxon>Eukaryota</taxon>
        <taxon>Metazoa</taxon>
        <taxon>Chordata</taxon>
        <taxon>Craniata</taxon>
        <taxon>Vertebrata</taxon>
        <taxon>Euteleostomi</taxon>
        <taxon>Amphibia</taxon>
        <taxon>Batrachia</taxon>
        <taxon>Caudata</taxon>
        <taxon>Salamandroidea</taxon>
        <taxon>Salamandridae</taxon>
        <taxon>Pleurodelinae</taxon>
        <taxon>Pleurodeles</taxon>
    </lineage>
</organism>